<dbReference type="Proteomes" id="UP000438448">
    <property type="component" value="Unassembled WGS sequence"/>
</dbReference>
<evidence type="ECO:0000259" key="1">
    <source>
        <dbReference type="Pfam" id="PF05685"/>
    </source>
</evidence>
<name>A0A7K0CWL9_9NOCA</name>
<feature type="domain" description="Putative restriction endonuclease" evidence="1">
    <location>
        <begin position="34"/>
        <end position="193"/>
    </location>
</feature>
<dbReference type="EMBL" id="WEGK01000002">
    <property type="protein sequence ID" value="MQY17896.1"/>
    <property type="molecule type" value="Genomic_DNA"/>
</dbReference>
<dbReference type="AlphaFoldDB" id="A0A7K0CWL9"/>
<sequence>MPSIFDWARPDNVQPEPISVDIWRELPEEFCRLVEVVDGQAVRCESPTRAHQKAVHRLLGMFEDAARECMSRDPSTRLDANHDFDTVLWEVPRATIRRPDVALFDCAPPDVRPVPARYLRVVVEVVSPGHVKTDRLEKMSEYAAAGIPWYWLVSVSDTEVTVIETYALDHGVGHYRQVHVLKPGTGFAVDLPIRIQLDWNRLRDLVL</sequence>
<protein>
    <recommendedName>
        <fullName evidence="1">Putative restriction endonuclease domain-containing protein</fullName>
    </recommendedName>
</protein>
<accession>A0A7K0CWL9</accession>
<dbReference type="PANTHER" id="PTHR34107:SF4">
    <property type="entry name" value="SLL1222 PROTEIN"/>
    <property type="match status" value="1"/>
</dbReference>
<evidence type="ECO:0000313" key="3">
    <source>
        <dbReference type="Proteomes" id="UP000438448"/>
    </source>
</evidence>
<reference evidence="2 3" key="1">
    <citation type="submission" date="2019-10" db="EMBL/GenBank/DDBJ databases">
        <title>Nocardia macrotermitis sp. nov. and Nocardia aurantia sp. nov., isolated from the gut of fungus growing-termite Macrotermes natalensis.</title>
        <authorList>
            <person name="Benndorf R."/>
            <person name="Schwitalla J."/>
            <person name="Martin K."/>
            <person name="De Beer W."/>
            <person name="Kaster A.-K."/>
            <person name="Vollmers J."/>
            <person name="Poulsen M."/>
            <person name="Beemelmanns C."/>
        </authorList>
    </citation>
    <scope>NUCLEOTIDE SEQUENCE [LARGE SCALE GENOMIC DNA]</scope>
    <source>
        <strain evidence="2 3">RB20</strain>
    </source>
</reference>
<dbReference type="SUPFAM" id="SSF52980">
    <property type="entry name" value="Restriction endonuclease-like"/>
    <property type="match status" value="1"/>
</dbReference>
<evidence type="ECO:0000313" key="2">
    <source>
        <dbReference type="EMBL" id="MQY17896.1"/>
    </source>
</evidence>
<dbReference type="CDD" id="cd06260">
    <property type="entry name" value="DUF820-like"/>
    <property type="match status" value="1"/>
</dbReference>
<proteinExistence type="predicted"/>
<dbReference type="Pfam" id="PF05685">
    <property type="entry name" value="Uma2"/>
    <property type="match status" value="1"/>
</dbReference>
<dbReference type="InterPro" id="IPR012296">
    <property type="entry name" value="Nuclease_put_TT1808"/>
</dbReference>
<dbReference type="InterPro" id="IPR008538">
    <property type="entry name" value="Uma2"/>
</dbReference>
<dbReference type="PANTHER" id="PTHR34107">
    <property type="entry name" value="SLL0198 PROTEIN-RELATED"/>
    <property type="match status" value="1"/>
</dbReference>
<dbReference type="InterPro" id="IPR011335">
    <property type="entry name" value="Restrct_endonuc-II-like"/>
</dbReference>
<keyword evidence="3" id="KW-1185">Reference proteome</keyword>
<gene>
    <name evidence="2" type="ORF">NRB20_09630</name>
</gene>
<dbReference type="Gene3D" id="3.90.1570.10">
    <property type="entry name" value="tt1808, chain A"/>
    <property type="match status" value="1"/>
</dbReference>
<comment type="caution">
    <text evidence="2">The sequence shown here is derived from an EMBL/GenBank/DDBJ whole genome shotgun (WGS) entry which is preliminary data.</text>
</comment>
<organism evidence="2 3">
    <name type="scientific">Nocardia macrotermitis</name>
    <dbReference type="NCBI Taxonomy" id="2585198"/>
    <lineage>
        <taxon>Bacteria</taxon>
        <taxon>Bacillati</taxon>
        <taxon>Actinomycetota</taxon>
        <taxon>Actinomycetes</taxon>
        <taxon>Mycobacteriales</taxon>
        <taxon>Nocardiaceae</taxon>
        <taxon>Nocardia</taxon>
    </lineage>
</organism>